<sequence>MVLLLSDLGPRCCENRDLPAPRSNSDQDKTGYILMKKHQHPRTEEEEDGGDDQDNTEFSRKKKVKKSSPETEADSFASDHSCFVALCGFSHSLNNTC</sequence>
<feature type="compositionally biased region" description="Basic and acidic residues" evidence="1">
    <location>
        <begin position="13"/>
        <end position="29"/>
    </location>
</feature>
<dbReference type="EMBL" id="GEVK01005552">
    <property type="protein sequence ID" value="JAU47280.1"/>
    <property type="molecule type" value="Transcribed_RNA"/>
</dbReference>
<gene>
    <name evidence="2" type="ORF">LC_TR19993_c4_g1_i1_g.66761</name>
</gene>
<evidence type="ECO:0000256" key="1">
    <source>
        <dbReference type="SAM" id="MobiDB-lite"/>
    </source>
</evidence>
<organism evidence="2">
    <name type="scientific">Noccaea caerulescens</name>
    <name type="common">Alpine penny-cress</name>
    <name type="synonym">Thlaspi caerulescens</name>
    <dbReference type="NCBI Taxonomy" id="107243"/>
    <lineage>
        <taxon>Eukaryota</taxon>
        <taxon>Viridiplantae</taxon>
        <taxon>Streptophyta</taxon>
        <taxon>Embryophyta</taxon>
        <taxon>Tracheophyta</taxon>
        <taxon>Spermatophyta</taxon>
        <taxon>Magnoliopsida</taxon>
        <taxon>eudicotyledons</taxon>
        <taxon>Gunneridae</taxon>
        <taxon>Pentapetalae</taxon>
        <taxon>rosids</taxon>
        <taxon>malvids</taxon>
        <taxon>Brassicales</taxon>
        <taxon>Brassicaceae</taxon>
        <taxon>Coluteocarpeae</taxon>
        <taxon>Noccaea</taxon>
    </lineage>
</organism>
<feature type="region of interest" description="Disordered" evidence="1">
    <location>
        <begin position="1"/>
        <end position="76"/>
    </location>
</feature>
<protein>
    <submittedName>
        <fullName evidence="2">B3 domain-containing protein REM-like 1</fullName>
    </submittedName>
</protein>
<name>A0A1J3FXH2_NOCCA</name>
<feature type="compositionally biased region" description="Acidic residues" evidence="1">
    <location>
        <begin position="44"/>
        <end position="55"/>
    </location>
</feature>
<reference evidence="2" key="1">
    <citation type="submission" date="2016-07" db="EMBL/GenBank/DDBJ databases">
        <title>De novo transcriptome assembly of four accessions of the metal hyperaccumulator plant Noccaea caerulescens.</title>
        <authorList>
            <person name="Blande D."/>
            <person name="Halimaa P."/>
            <person name="Tervahauta A.I."/>
            <person name="Aarts M.G."/>
            <person name="Karenlampi S.O."/>
        </authorList>
    </citation>
    <scope>NUCLEOTIDE SEQUENCE</scope>
</reference>
<accession>A0A1J3FXH2</accession>
<dbReference type="AlphaFoldDB" id="A0A1J3FXH2"/>
<evidence type="ECO:0000313" key="2">
    <source>
        <dbReference type="EMBL" id="JAU47280.1"/>
    </source>
</evidence>
<proteinExistence type="predicted"/>